<proteinExistence type="predicted"/>
<dbReference type="SUPFAM" id="SSF52540">
    <property type="entry name" value="P-loop containing nucleoside triphosphate hydrolases"/>
    <property type="match status" value="1"/>
</dbReference>
<evidence type="ECO:0000313" key="1">
    <source>
        <dbReference type="EMBL" id="PRX45210.1"/>
    </source>
</evidence>
<dbReference type="PANTHER" id="PTHR43883">
    <property type="entry name" value="SLR0207 PROTEIN"/>
    <property type="match status" value="1"/>
</dbReference>
<dbReference type="SUPFAM" id="SSF56112">
    <property type="entry name" value="Protein kinase-like (PK-like)"/>
    <property type="match status" value="1"/>
</dbReference>
<dbReference type="PANTHER" id="PTHR43883:SF1">
    <property type="entry name" value="GLUCONOKINASE"/>
    <property type="match status" value="1"/>
</dbReference>
<dbReference type="Proteomes" id="UP000238362">
    <property type="component" value="Unassembled WGS sequence"/>
</dbReference>
<comment type="caution">
    <text evidence="1">The sequence shown here is derived from an EMBL/GenBank/DDBJ whole genome shotgun (WGS) entry which is preliminary data.</text>
</comment>
<dbReference type="InterPro" id="IPR011009">
    <property type="entry name" value="Kinase-like_dom_sf"/>
</dbReference>
<dbReference type="InterPro" id="IPR027417">
    <property type="entry name" value="P-loop_NTPase"/>
</dbReference>
<dbReference type="EMBL" id="PVNH01000010">
    <property type="protein sequence ID" value="PRX45210.1"/>
    <property type="molecule type" value="Genomic_DNA"/>
</dbReference>
<evidence type="ECO:0000313" key="2">
    <source>
        <dbReference type="Proteomes" id="UP000238362"/>
    </source>
</evidence>
<dbReference type="Gene3D" id="3.40.50.300">
    <property type="entry name" value="P-loop containing nucleotide triphosphate hydrolases"/>
    <property type="match status" value="1"/>
</dbReference>
<organism evidence="1 2">
    <name type="scientific">Prauserella shujinwangii</name>
    <dbReference type="NCBI Taxonomy" id="1453103"/>
    <lineage>
        <taxon>Bacteria</taxon>
        <taxon>Bacillati</taxon>
        <taxon>Actinomycetota</taxon>
        <taxon>Actinomycetes</taxon>
        <taxon>Pseudonocardiales</taxon>
        <taxon>Pseudonocardiaceae</taxon>
        <taxon>Prauserella</taxon>
    </lineage>
</organism>
<gene>
    <name evidence="1" type="ORF">B0I33_110310</name>
</gene>
<dbReference type="RefSeq" id="WP_106181132.1">
    <property type="nucleotide sequence ID" value="NZ_PVNH01000010.1"/>
</dbReference>
<dbReference type="OrthoDB" id="9810277at2"/>
<dbReference type="Pfam" id="PF13671">
    <property type="entry name" value="AAA_33"/>
    <property type="match status" value="1"/>
</dbReference>
<protein>
    <recommendedName>
        <fullName evidence="3">Gluconate kinase</fullName>
    </recommendedName>
</protein>
<accession>A0A2T0LPM8</accession>
<evidence type="ECO:0008006" key="3">
    <source>
        <dbReference type="Google" id="ProtNLM"/>
    </source>
</evidence>
<sequence length="492" mass="53068">MPERNDGPPAPAGGFAAVHETHIGVVFLVGDRAYKIKKPVDLGFLDFSTPELRRAACAREVELNRRLAPDVYLGVAELSDVDGTVEPVVVMRRMPADRRLATLVREGADVTSAVDRLARMVAAFHSTADRGPEIDGEGSRDAIERRWRDSFEQVRPLGVLGTAEFTEIERRALEFLAGRAALFDRRIAEGRVVDGHGDLLADDVFCLDDGPRVLDCLEFDDRLRWLDGLDDIAFLAMDLERLGSPALARRLLARYAEFAGDPSPASLRHHYVAYRAFVRAKVACLRSAQGDPGSAGQAREYAAVALRHLRAGGPRLVLVGGLPGTGKSTLAGRIADELGAVLLSSDRLRKELAGVSPHESRAAGYGAGIYSSGHTELTYGELRHRAEELLALGETVVLDASWIHASERAAVTDVAVRTHSELRALRCVAPPEVAARRIRDRHGDVSDADPAVAARMAADAEPWPEATEIDTTVPPDAALAQAVAALDAGHHS</sequence>
<name>A0A2T0LPM8_9PSEU</name>
<dbReference type="InterPro" id="IPR052732">
    <property type="entry name" value="Cell-binding_unc_protein"/>
</dbReference>
<dbReference type="AlphaFoldDB" id="A0A2T0LPM8"/>
<keyword evidence="2" id="KW-1185">Reference proteome</keyword>
<reference evidence="1 2" key="1">
    <citation type="submission" date="2018-03" db="EMBL/GenBank/DDBJ databases">
        <title>Genomic Encyclopedia of Type Strains, Phase III (KMG-III): the genomes of soil and plant-associated and newly described type strains.</title>
        <authorList>
            <person name="Whitman W."/>
        </authorList>
    </citation>
    <scope>NUCLEOTIDE SEQUENCE [LARGE SCALE GENOMIC DNA]</scope>
    <source>
        <strain evidence="1 2">CGMCC 4.7125</strain>
    </source>
</reference>